<dbReference type="GO" id="GO:0005459">
    <property type="term" value="F:UDP-galactose transmembrane transporter activity"/>
    <property type="evidence" value="ECO:0007669"/>
    <property type="project" value="TreeGrafter"/>
</dbReference>
<keyword evidence="3 7" id="KW-0812">Transmembrane</keyword>
<dbReference type="PANTHER" id="PTHR10778">
    <property type="entry name" value="SOLUTE CARRIER FAMILY 35 MEMBER B"/>
    <property type="match status" value="1"/>
</dbReference>
<evidence type="ECO:0000256" key="4">
    <source>
        <dbReference type="ARBA" id="ARBA00022989"/>
    </source>
</evidence>
<dbReference type="GO" id="GO:0005460">
    <property type="term" value="F:UDP-glucose transmembrane transporter activity"/>
    <property type="evidence" value="ECO:0007669"/>
    <property type="project" value="TreeGrafter"/>
</dbReference>
<feature type="transmembrane region" description="Helical" evidence="7">
    <location>
        <begin position="325"/>
        <end position="341"/>
    </location>
</feature>
<protein>
    <recommendedName>
        <fullName evidence="9">Sugar phosphate transporter domain-containing protein</fullName>
    </recommendedName>
</protein>
<evidence type="ECO:0000256" key="2">
    <source>
        <dbReference type="ARBA" id="ARBA00022448"/>
    </source>
</evidence>
<dbReference type="GO" id="GO:0000139">
    <property type="term" value="C:Golgi membrane"/>
    <property type="evidence" value="ECO:0007669"/>
    <property type="project" value="TreeGrafter"/>
</dbReference>
<feature type="compositionally biased region" description="Low complexity" evidence="6">
    <location>
        <begin position="13"/>
        <end position="29"/>
    </location>
</feature>
<feature type="transmembrane region" description="Helical" evidence="7">
    <location>
        <begin position="176"/>
        <end position="197"/>
    </location>
</feature>
<evidence type="ECO:0000256" key="3">
    <source>
        <dbReference type="ARBA" id="ARBA00022692"/>
    </source>
</evidence>
<evidence type="ECO:0008006" key="9">
    <source>
        <dbReference type="Google" id="ProtNLM"/>
    </source>
</evidence>
<dbReference type="Pfam" id="PF08449">
    <property type="entry name" value="UAA"/>
    <property type="match status" value="1"/>
</dbReference>
<reference evidence="8" key="1">
    <citation type="submission" date="2021-01" db="EMBL/GenBank/DDBJ databases">
        <authorList>
            <person name="Corre E."/>
            <person name="Pelletier E."/>
            <person name="Niang G."/>
            <person name="Scheremetjew M."/>
            <person name="Finn R."/>
            <person name="Kale V."/>
            <person name="Holt S."/>
            <person name="Cochrane G."/>
            <person name="Meng A."/>
            <person name="Brown T."/>
            <person name="Cohen L."/>
        </authorList>
    </citation>
    <scope>NUCLEOTIDE SEQUENCE</scope>
    <source>
        <strain evidence="8">CCMP127</strain>
    </source>
</reference>
<keyword evidence="2" id="KW-0813">Transport</keyword>
<dbReference type="PANTHER" id="PTHR10778:SF18">
    <property type="entry name" value="SUGAR PHOSPHATE TRANSPORTER DOMAIN-CONTAINING PROTEIN"/>
    <property type="match status" value="1"/>
</dbReference>
<evidence type="ECO:0000313" key="8">
    <source>
        <dbReference type="EMBL" id="CAE0409813.1"/>
    </source>
</evidence>
<feature type="transmembrane region" description="Helical" evidence="7">
    <location>
        <begin position="248"/>
        <end position="267"/>
    </location>
</feature>
<name>A0A7S3P3C3_9STRA</name>
<dbReference type="EMBL" id="HBIM01008734">
    <property type="protein sequence ID" value="CAE0409813.1"/>
    <property type="molecule type" value="Transcribed_RNA"/>
</dbReference>
<evidence type="ECO:0000256" key="5">
    <source>
        <dbReference type="ARBA" id="ARBA00023136"/>
    </source>
</evidence>
<feature type="transmembrane region" description="Helical" evidence="7">
    <location>
        <begin position="70"/>
        <end position="91"/>
    </location>
</feature>
<keyword evidence="4 7" id="KW-1133">Transmembrane helix</keyword>
<dbReference type="InterPro" id="IPR037185">
    <property type="entry name" value="EmrE-like"/>
</dbReference>
<feature type="transmembrane region" description="Helical" evidence="7">
    <location>
        <begin position="217"/>
        <end position="236"/>
    </location>
</feature>
<feature type="region of interest" description="Disordered" evidence="6">
    <location>
        <begin position="11"/>
        <end position="32"/>
    </location>
</feature>
<keyword evidence="5 7" id="KW-0472">Membrane</keyword>
<dbReference type="GO" id="GO:0005789">
    <property type="term" value="C:endoplasmic reticulum membrane"/>
    <property type="evidence" value="ECO:0007669"/>
    <property type="project" value="TreeGrafter"/>
</dbReference>
<evidence type="ECO:0000256" key="7">
    <source>
        <dbReference type="SAM" id="Phobius"/>
    </source>
</evidence>
<accession>A0A7S3P3C3</accession>
<evidence type="ECO:0000256" key="1">
    <source>
        <dbReference type="ARBA" id="ARBA00004141"/>
    </source>
</evidence>
<dbReference type="SUPFAM" id="SSF103481">
    <property type="entry name" value="Multidrug resistance efflux transporter EmrE"/>
    <property type="match status" value="2"/>
</dbReference>
<proteinExistence type="predicted"/>
<feature type="transmembrane region" description="Helical" evidence="7">
    <location>
        <begin position="37"/>
        <end position="58"/>
    </location>
</feature>
<feature type="transmembrane region" description="Helical" evidence="7">
    <location>
        <begin position="287"/>
        <end position="313"/>
    </location>
</feature>
<dbReference type="AlphaFoldDB" id="A0A7S3P3C3"/>
<organism evidence="8">
    <name type="scientific">Amphora coffeiformis</name>
    <dbReference type="NCBI Taxonomy" id="265554"/>
    <lineage>
        <taxon>Eukaryota</taxon>
        <taxon>Sar</taxon>
        <taxon>Stramenopiles</taxon>
        <taxon>Ochrophyta</taxon>
        <taxon>Bacillariophyta</taxon>
        <taxon>Bacillariophyceae</taxon>
        <taxon>Bacillariophycidae</taxon>
        <taxon>Thalassiophysales</taxon>
        <taxon>Catenulaceae</taxon>
        <taxon>Amphora</taxon>
    </lineage>
</organism>
<gene>
    <name evidence="8" type="ORF">ACOF00016_LOCUS7406</name>
</gene>
<feature type="region of interest" description="Disordered" evidence="6">
    <location>
        <begin position="99"/>
        <end position="119"/>
    </location>
</feature>
<comment type="subcellular location">
    <subcellularLocation>
        <location evidence="1">Membrane</location>
        <topology evidence="1">Multi-pass membrane protein</topology>
    </subcellularLocation>
</comment>
<dbReference type="InterPro" id="IPR013657">
    <property type="entry name" value="SCL35B1-4/HUT1"/>
</dbReference>
<sequence length="375" mass="41399">MCKTDRIFPARDAPAPASTATATTTSTTTDGESTPRYGLANLALCALGICVCYLYYGILQERLFTGRQRLGASFVLTTQCVTNAIVAWVWAQVEHSDKQDERTKSKASTPPKDPNTTTQSQSLHHWLLFVTSGFYVGAMACSNEAIQYVSYPVAVLAKSCKLIPTMLVGQLMESKLYSTAEWSAALLISTGIVLFHLTRHVGTIGSAEKDQSTYGMFLLLASLGMDGVLSSCQNFLKFPRNKTAHRSPTAVETMLYINLYAVVYLWPMCVHNGQWSDGVLRLQSEDSLVTAILILNATVALGQIFIFLCLTWFSPLYTTTITTTRKFLTVVISVLLFGHSFTMTQWFSVVLVFSGLYLIIAVQRTKSLHGKQKED</sequence>
<evidence type="ECO:0000256" key="6">
    <source>
        <dbReference type="SAM" id="MobiDB-lite"/>
    </source>
</evidence>